<dbReference type="GO" id="GO:0005886">
    <property type="term" value="C:plasma membrane"/>
    <property type="evidence" value="ECO:0007669"/>
    <property type="project" value="UniProtKB-SubCell"/>
</dbReference>
<dbReference type="HOGENOM" id="CLU_030708_0_2_6"/>
<dbReference type="InterPro" id="IPR003445">
    <property type="entry name" value="Cat_transpt"/>
</dbReference>
<gene>
    <name evidence="16" type="ORF">A359_04220</name>
</gene>
<feature type="transmembrane region" description="Helical" evidence="15">
    <location>
        <begin position="456"/>
        <end position="481"/>
    </location>
</feature>
<evidence type="ECO:0000256" key="9">
    <source>
        <dbReference type="ARBA" id="ARBA00022989"/>
    </source>
</evidence>
<protein>
    <recommendedName>
        <fullName evidence="13">Trk system potassium uptake protein</fullName>
    </recommendedName>
</protein>
<feature type="transmembrane region" description="Helical" evidence="15">
    <location>
        <begin position="136"/>
        <end position="163"/>
    </location>
</feature>
<evidence type="ECO:0000256" key="5">
    <source>
        <dbReference type="ARBA" id="ARBA00022519"/>
    </source>
</evidence>
<evidence type="ECO:0000256" key="8">
    <source>
        <dbReference type="ARBA" id="ARBA00022958"/>
    </source>
</evidence>
<dbReference type="OrthoDB" id="9810952at2"/>
<feature type="transmembrane region" description="Helical" evidence="15">
    <location>
        <begin position="184"/>
        <end position="204"/>
    </location>
</feature>
<keyword evidence="12" id="KW-0407">Ion channel</keyword>
<dbReference type="Proteomes" id="UP000003936">
    <property type="component" value="Chromosome"/>
</dbReference>
<keyword evidence="5 13" id="KW-0997">Cell inner membrane</keyword>
<feature type="transmembrane region" description="Helical" evidence="15">
    <location>
        <begin position="423"/>
        <end position="444"/>
    </location>
</feature>
<dbReference type="GO" id="GO:0015379">
    <property type="term" value="F:potassium:chloride symporter activity"/>
    <property type="evidence" value="ECO:0007669"/>
    <property type="project" value="InterPro"/>
</dbReference>
<dbReference type="NCBIfam" id="NF008020">
    <property type="entry name" value="PRK10750.1"/>
    <property type="match status" value="1"/>
</dbReference>
<feature type="binding site" evidence="14">
    <location>
        <position position="111"/>
    </location>
    <ligand>
        <name>K(+)</name>
        <dbReference type="ChEBI" id="CHEBI:29103"/>
    </ligand>
</feature>
<evidence type="ECO:0000256" key="15">
    <source>
        <dbReference type="SAM" id="Phobius"/>
    </source>
</evidence>
<feature type="binding site" evidence="14">
    <location>
        <position position="221"/>
    </location>
    <ligand>
        <name>K(+)</name>
        <dbReference type="ChEBI" id="CHEBI:29103"/>
    </ligand>
</feature>
<organism evidence="16 17">
    <name type="scientific">secondary endosymbiont of Ctenarytaina eucalypti</name>
    <dbReference type="NCBI Taxonomy" id="1199245"/>
    <lineage>
        <taxon>Bacteria</taxon>
        <taxon>Pseudomonadati</taxon>
        <taxon>Pseudomonadota</taxon>
        <taxon>Gammaproteobacteria</taxon>
        <taxon>Enterobacterales</taxon>
        <taxon>Enterobacteriaceae</taxon>
        <taxon>aphid secondary symbionts</taxon>
    </lineage>
</organism>
<reference evidence="16 17" key="1">
    <citation type="journal article" date="2012" name="Mol. Biol. Evol.">
        <title>Genome reduction and co-evolution between the primary and secondary bacterial symbionts of psyllids.</title>
        <authorList>
            <person name="Sloan D.B."/>
            <person name="Moran N.A."/>
        </authorList>
    </citation>
    <scope>NUCLEOTIDE SEQUENCE [LARGE SCALE GENOMIC DNA]</scope>
    <source>
        <strain evidence="16">Ceuc_S</strain>
    </source>
</reference>
<keyword evidence="14" id="KW-0479">Metal-binding</keyword>
<keyword evidence="4 13" id="KW-1003">Cell membrane</keyword>
<evidence type="ECO:0000256" key="14">
    <source>
        <dbReference type="PIRSR" id="PIRSR006247-1"/>
    </source>
</evidence>
<feature type="binding site" evidence="14">
    <location>
        <position position="319"/>
    </location>
    <ligand>
        <name>K(+)</name>
        <dbReference type="ChEBI" id="CHEBI:29103"/>
    </ligand>
</feature>
<keyword evidence="6 13" id="KW-0633">Potassium transport</keyword>
<evidence type="ECO:0000256" key="7">
    <source>
        <dbReference type="ARBA" id="ARBA00022692"/>
    </source>
</evidence>
<feature type="transmembrane region" description="Helical" evidence="15">
    <location>
        <begin position="230"/>
        <end position="255"/>
    </location>
</feature>
<dbReference type="NCBIfam" id="TIGR00933">
    <property type="entry name" value="2a38"/>
    <property type="match status" value="1"/>
</dbReference>
<feature type="transmembrane region" description="Helical" evidence="15">
    <location>
        <begin position="331"/>
        <end position="364"/>
    </location>
</feature>
<proteinExistence type="inferred from homology"/>
<evidence type="ECO:0000256" key="3">
    <source>
        <dbReference type="ARBA" id="ARBA00022448"/>
    </source>
</evidence>
<evidence type="ECO:0000256" key="11">
    <source>
        <dbReference type="ARBA" id="ARBA00023136"/>
    </source>
</evidence>
<evidence type="ECO:0000256" key="10">
    <source>
        <dbReference type="ARBA" id="ARBA00023065"/>
    </source>
</evidence>
<dbReference type="PIRSF" id="PIRSF006247">
    <property type="entry name" value="TrkH"/>
    <property type="match status" value="1"/>
</dbReference>
<dbReference type="KEGG" id="sect:A359_04220"/>
<dbReference type="RefSeq" id="WP_014888113.1">
    <property type="nucleotide sequence ID" value="NC_018419.1"/>
</dbReference>
<keyword evidence="17" id="KW-1185">Reference proteome</keyword>
<evidence type="ECO:0000313" key="16">
    <source>
        <dbReference type="EMBL" id="AFP84815.1"/>
    </source>
</evidence>
<name>J3TXC9_9ENTR</name>
<feature type="transmembrane region" description="Helical" evidence="15">
    <location>
        <begin position="69"/>
        <end position="90"/>
    </location>
</feature>
<dbReference type="PANTHER" id="PTHR32024:SF2">
    <property type="entry name" value="TRK SYSTEM POTASSIUM UPTAKE PROTEIN TRKG-RELATED"/>
    <property type="match status" value="1"/>
</dbReference>
<feature type="transmembrane region" description="Helical" evidence="15">
    <location>
        <begin position="276"/>
        <end position="295"/>
    </location>
</feature>
<comment type="similarity">
    <text evidence="2 13">Belongs to the TrkH potassium transport family.</text>
</comment>
<feature type="binding site" evidence="14">
    <location>
        <position position="220"/>
    </location>
    <ligand>
        <name>K(+)</name>
        <dbReference type="ChEBI" id="CHEBI:29103"/>
    </ligand>
</feature>
<feature type="binding site" evidence="14">
    <location>
        <position position="112"/>
    </location>
    <ligand>
        <name>K(+)</name>
        <dbReference type="ChEBI" id="CHEBI:29103"/>
    </ligand>
</feature>
<keyword evidence="7 15" id="KW-0812">Transmembrane</keyword>
<keyword evidence="8 13" id="KW-0630">Potassium</keyword>
<feature type="binding site" evidence="14">
    <location>
        <position position="435"/>
    </location>
    <ligand>
        <name>K(+)</name>
        <dbReference type="ChEBI" id="CHEBI:29103"/>
    </ligand>
</feature>
<keyword evidence="11 13" id="KW-0472">Membrane</keyword>
<dbReference type="PATRIC" id="fig|1199245.3.peg.501"/>
<evidence type="ECO:0000256" key="4">
    <source>
        <dbReference type="ARBA" id="ARBA00022475"/>
    </source>
</evidence>
<dbReference type="EMBL" id="CP003546">
    <property type="protein sequence ID" value="AFP84815.1"/>
    <property type="molecule type" value="Genomic_DNA"/>
</dbReference>
<feature type="binding site" evidence="14">
    <location>
        <position position="318"/>
    </location>
    <ligand>
        <name>K(+)</name>
        <dbReference type="ChEBI" id="CHEBI:29103"/>
    </ligand>
</feature>
<dbReference type="GO" id="GO:0046872">
    <property type="term" value="F:metal ion binding"/>
    <property type="evidence" value="ECO:0007669"/>
    <property type="project" value="UniProtKB-KW"/>
</dbReference>
<evidence type="ECO:0000256" key="12">
    <source>
        <dbReference type="ARBA" id="ARBA00023303"/>
    </source>
</evidence>
<evidence type="ECO:0000256" key="6">
    <source>
        <dbReference type="ARBA" id="ARBA00022538"/>
    </source>
</evidence>
<evidence type="ECO:0000256" key="2">
    <source>
        <dbReference type="ARBA" id="ARBA00009137"/>
    </source>
</evidence>
<accession>J3TXC9</accession>
<evidence type="ECO:0000256" key="13">
    <source>
        <dbReference type="PIRNR" id="PIRNR006247"/>
    </source>
</evidence>
<keyword evidence="3 13" id="KW-0813">Transport</keyword>
<keyword evidence="9 15" id="KW-1133">Transmembrane helix</keyword>
<dbReference type="AlphaFoldDB" id="J3TXC9"/>
<dbReference type="InterPro" id="IPR004772">
    <property type="entry name" value="TrkH"/>
</dbReference>
<evidence type="ECO:0000313" key="17">
    <source>
        <dbReference type="Proteomes" id="UP000003936"/>
    </source>
</evidence>
<keyword evidence="10 13" id="KW-0406">Ion transport</keyword>
<feature type="transmembrane region" description="Helical" evidence="15">
    <location>
        <begin position="12"/>
        <end position="32"/>
    </location>
</feature>
<feature type="transmembrane region" description="Helical" evidence="15">
    <location>
        <begin position="396"/>
        <end position="417"/>
    </location>
</feature>
<comment type="function">
    <text evidence="13">Low-affinity potassium transport system. Interacts with Trk system potassium uptake protein TrkA.</text>
</comment>
<sequence length="483" mass="53195" precursor="true">MHFRTITRIVGLLVILFSVTMIIPGLVALIYRDGAGSAFAKTFFFAQTIGLVLWLPNRCQKSKLKSREGFFIVVLFWTVLGSVGALPFLFSAHPNVSVTNAFFESFSGLTTTGATVLVELDTLPHAILFYRQMLQWFGGMGIIVLAVAILPMLGVGGMQLYRAEMPSPLKENRIRPRIAETAKTLWLLYLALTIACALALWVAGMPAFDAIGHSFSTIAIGGFSTHDASIGYYCSPLINTIVAVFLLISGCNYGLHFAALSSHTLQVYWRDTEFRMFIAVHLTLVAVCILILWRYNVYDSSMQTLNQAFFQVVSIATTAGFTTDSIAHWPLFLPILLLFSAFIGGCAGSAGGGLKVVRILLLYLQGSRELKRLVHPNAVYIIKLGHQALPERMLDAVWGFFSAYVLVFFLSMLAVIATSVDNFSAFSAVAATLNNLGLGLGVVADNFTPMNTMAKWILILTMLFGRLEVFTLLLLFTPTFWRE</sequence>
<dbReference type="Pfam" id="PF02386">
    <property type="entry name" value="TrkH"/>
    <property type="match status" value="1"/>
</dbReference>
<feature type="transmembrane region" description="Helical" evidence="15">
    <location>
        <begin position="38"/>
        <end position="57"/>
    </location>
</feature>
<dbReference type="PANTHER" id="PTHR32024">
    <property type="entry name" value="TRK SYSTEM POTASSIUM UPTAKE PROTEIN TRKG-RELATED"/>
    <property type="match status" value="1"/>
</dbReference>
<evidence type="ECO:0000256" key="1">
    <source>
        <dbReference type="ARBA" id="ARBA00004429"/>
    </source>
</evidence>
<comment type="subcellular location">
    <subcellularLocation>
        <location evidence="1 13">Cell inner membrane</location>
        <topology evidence="1 13">Multi-pass membrane protein</topology>
    </subcellularLocation>
</comment>
<feature type="binding site" evidence="14">
    <location>
        <position position="436"/>
    </location>
    <ligand>
        <name>K(+)</name>
        <dbReference type="ChEBI" id="CHEBI:29103"/>
    </ligand>
</feature>